<name>A0A2A6CZS3_PRIPA</name>
<dbReference type="PANTHER" id="PTHR36944:SF2">
    <property type="entry name" value="CPG4 DOMAIN-CONTAINING PROTEIN"/>
    <property type="match status" value="1"/>
</dbReference>
<reference evidence="1" key="2">
    <citation type="submission" date="2022-06" db="UniProtKB">
        <authorList>
            <consortium name="EnsemblMetazoa"/>
        </authorList>
    </citation>
    <scope>IDENTIFICATION</scope>
    <source>
        <strain evidence="1">PS312</strain>
    </source>
</reference>
<keyword evidence="2" id="KW-1185">Reference proteome</keyword>
<accession>A0A2A6CZS3</accession>
<sequence length="266" mass="29891">MLPFLVIFFLSLKEITGSACLLKCKDNYMNGMSFVMADARTDWSTEMITPLQHLLSSFDRRSALRGRLVRACRLNADYTSCLGSCGTEFEAASQILLEGQRTWNVICDRFYNDTNREFADRILPCWITNGSVIAYRCSIAAHELQSEVVKVVSGGRDSIMGQLPRFCKTTYNYDRCFTRANADVCPSEHASKLIIYLAHVTSNTLMDLLDRTGKLDPILPEACRDWMNQKGMSSSSALRLQRNRNVIPSLSSFAAIVSLALVVLIR</sequence>
<dbReference type="AlphaFoldDB" id="A0A2A6CZS3"/>
<dbReference type="Proteomes" id="UP000005239">
    <property type="component" value="Unassembled WGS sequence"/>
</dbReference>
<organism evidence="1 2">
    <name type="scientific">Pristionchus pacificus</name>
    <name type="common">Parasitic nematode worm</name>
    <dbReference type="NCBI Taxonomy" id="54126"/>
    <lineage>
        <taxon>Eukaryota</taxon>
        <taxon>Metazoa</taxon>
        <taxon>Ecdysozoa</taxon>
        <taxon>Nematoda</taxon>
        <taxon>Chromadorea</taxon>
        <taxon>Rhabditida</taxon>
        <taxon>Rhabditina</taxon>
        <taxon>Diplogasteromorpha</taxon>
        <taxon>Diplogasteroidea</taxon>
        <taxon>Neodiplogasteridae</taxon>
        <taxon>Pristionchus</taxon>
    </lineage>
</organism>
<dbReference type="PANTHER" id="PTHR36944">
    <property type="entry name" value="PROTEIN CBG02791-RELATED"/>
    <property type="match status" value="1"/>
</dbReference>
<evidence type="ECO:0000313" key="1">
    <source>
        <dbReference type="EnsemblMetazoa" id="PPA17393.1"/>
    </source>
</evidence>
<evidence type="ECO:0000313" key="2">
    <source>
        <dbReference type="Proteomes" id="UP000005239"/>
    </source>
</evidence>
<dbReference type="OrthoDB" id="5773441at2759"/>
<dbReference type="EnsemblMetazoa" id="PPA17393.1">
    <property type="protein sequence ID" value="PPA17393.1"/>
    <property type="gene ID" value="WBGene00106947"/>
</dbReference>
<proteinExistence type="predicted"/>
<protein>
    <submittedName>
        <fullName evidence="1">Uncharacterized protein</fullName>
    </submittedName>
</protein>
<gene>
    <name evidence="1" type="primary">WBGene00106947</name>
</gene>
<reference evidence="2" key="1">
    <citation type="journal article" date="2008" name="Nat. Genet.">
        <title>The Pristionchus pacificus genome provides a unique perspective on nematode lifestyle and parasitism.</title>
        <authorList>
            <person name="Dieterich C."/>
            <person name="Clifton S.W."/>
            <person name="Schuster L.N."/>
            <person name="Chinwalla A."/>
            <person name="Delehaunty K."/>
            <person name="Dinkelacker I."/>
            <person name="Fulton L."/>
            <person name="Fulton R."/>
            <person name="Godfrey J."/>
            <person name="Minx P."/>
            <person name="Mitreva M."/>
            <person name="Roeseler W."/>
            <person name="Tian H."/>
            <person name="Witte H."/>
            <person name="Yang S.P."/>
            <person name="Wilson R.K."/>
            <person name="Sommer R.J."/>
        </authorList>
    </citation>
    <scope>NUCLEOTIDE SEQUENCE [LARGE SCALE GENOMIC DNA]</scope>
    <source>
        <strain evidence="2">PS312</strain>
    </source>
</reference>
<accession>A0A8R1YKF8</accession>